<comment type="caution">
    <text evidence="3">The sequence shown here is derived from an EMBL/GenBank/DDBJ whole genome shotgun (WGS) entry which is preliminary data.</text>
</comment>
<dbReference type="AlphaFoldDB" id="A0A3A3F3U3"/>
<keyword evidence="1" id="KW-0227">DNA damage</keyword>
<dbReference type="Gene3D" id="1.10.10.10">
    <property type="entry name" value="Winged helix-like DNA-binding domain superfamily/Winged helix DNA-binding domain"/>
    <property type="match status" value="1"/>
</dbReference>
<dbReference type="PANTHER" id="PTHR42942">
    <property type="entry name" value="6-O-METHYLGUANINE DNA METHYLTRANSFERASE"/>
    <property type="match status" value="1"/>
</dbReference>
<dbReference type="CDD" id="cd06445">
    <property type="entry name" value="ATase"/>
    <property type="match status" value="1"/>
</dbReference>
<evidence type="ECO:0000313" key="4">
    <source>
        <dbReference type="Proteomes" id="UP000265938"/>
    </source>
</evidence>
<gene>
    <name evidence="3" type="ORF">D4741_10925</name>
</gene>
<reference evidence="3 4" key="1">
    <citation type="submission" date="2018-09" db="EMBL/GenBank/DDBJ databases">
        <title>Identification of marine bacteria producing industrial enzymes.</title>
        <authorList>
            <person name="Cheng T.H."/>
            <person name="Saidin J."/>
            <person name="Muhd D.D."/>
            <person name="Isa M.N.M."/>
            <person name="Bakar M.F.A."/>
            <person name="Ismail N."/>
        </authorList>
    </citation>
    <scope>NUCLEOTIDE SEQUENCE [LARGE SCALE GENOMIC DNA]</scope>
    <source>
        <strain evidence="3 4">MNAD 1.6</strain>
    </source>
</reference>
<dbReference type="Proteomes" id="UP000265938">
    <property type="component" value="Unassembled WGS sequence"/>
</dbReference>
<dbReference type="Pfam" id="PF01035">
    <property type="entry name" value="DNA_binding_1"/>
    <property type="match status" value="1"/>
</dbReference>
<evidence type="ECO:0000313" key="3">
    <source>
        <dbReference type="EMBL" id="RJF35484.1"/>
    </source>
</evidence>
<organism evidence="3 4">
    <name type="scientific">Pseudoalteromonas gelatinilytica</name>
    <dbReference type="NCBI Taxonomy" id="1703256"/>
    <lineage>
        <taxon>Bacteria</taxon>
        <taxon>Pseudomonadati</taxon>
        <taxon>Pseudomonadota</taxon>
        <taxon>Gammaproteobacteria</taxon>
        <taxon>Alteromonadales</taxon>
        <taxon>Pseudoalteromonadaceae</taxon>
        <taxon>Pseudoalteromonas</taxon>
    </lineage>
</organism>
<dbReference type="SUPFAM" id="SSF46767">
    <property type="entry name" value="Methylated DNA-protein cysteine methyltransferase, C-terminal domain"/>
    <property type="match status" value="1"/>
</dbReference>
<dbReference type="GO" id="GO:0003824">
    <property type="term" value="F:catalytic activity"/>
    <property type="evidence" value="ECO:0007669"/>
    <property type="project" value="InterPro"/>
</dbReference>
<dbReference type="EMBL" id="QYSE01000002">
    <property type="protein sequence ID" value="RJF35484.1"/>
    <property type="molecule type" value="Genomic_DNA"/>
</dbReference>
<dbReference type="PANTHER" id="PTHR42942:SF1">
    <property type="entry name" value="ALKYLTRANSFERASE-LIKE PROTEIN 1"/>
    <property type="match status" value="1"/>
</dbReference>
<dbReference type="GO" id="GO:0006281">
    <property type="term" value="P:DNA repair"/>
    <property type="evidence" value="ECO:0007669"/>
    <property type="project" value="InterPro"/>
</dbReference>
<protein>
    <submittedName>
        <fullName evidence="3">MGMT family protein</fullName>
    </submittedName>
</protein>
<dbReference type="InterPro" id="IPR036217">
    <property type="entry name" value="MethylDNA_cys_MeTrfase_DNAb"/>
</dbReference>
<name>A0A3A3F3U3_9GAMM</name>
<feature type="domain" description="Methylated-DNA-[protein]-cysteine S-methyltransferase DNA binding" evidence="2">
    <location>
        <begin position="33"/>
        <end position="108"/>
    </location>
</feature>
<evidence type="ECO:0000259" key="2">
    <source>
        <dbReference type="Pfam" id="PF01035"/>
    </source>
</evidence>
<dbReference type="InterPro" id="IPR036388">
    <property type="entry name" value="WH-like_DNA-bd_sf"/>
</dbReference>
<dbReference type="InterPro" id="IPR014048">
    <property type="entry name" value="MethylDNA_cys_MeTrfase_DNA-bd"/>
</dbReference>
<proteinExistence type="predicted"/>
<evidence type="ECO:0000256" key="1">
    <source>
        <dbReference type="ARBA" id="ARBA00022763"/>
    </source>
</evidence>
<dbReference type="InterPro" id="IPR052520">
    <property type="entry name" value="ATL_DNA_repair"/>
</dbReference>
<sequence>MALLQELFGKILARSVNTIWSRVVQQATKEDLIYTIICAIPEGKVASYGQVAKLAGYPNNSRLVGRLLKVMPEGSSIPWHRVVNSQGKISFPEGSNKHLEQRQKLLSEGVTFNKAKINMRLHQWD</sequence>
<accession>A0A3A3F3U3</accession>